<keyword evidence="2" id="KW-1133">Transmembrane helix</keyword>
<keyword evidence="4" id="KW-1185">Reference proteome</keyword>
<keyword evidence="2" id="KW-0812">Transmembrane</keyword>
<dbReference type="KEGG" id="vg:15011171"/>
<evidence type="ECO:0000313" key="3">
    <source>
        <dbReference type="EMBL" id="AGH31762.1"/>
    </source>
</evidence>
<name>M4R1X0_9CAUD</name>
<feature type="compositionally biased region" description="Low complexity" evidence="1">
    <location>
        <begin position="373"/>
        <end position="386"/>
    </location>
</feature>
<dbReference type="GeneID" id="15011171"/>
<dbReference type="OrthoDB" id="6408at10239"/>
<dbReference type="Proteomes" id="UP000201252">
    <property type="component" value="Segment"/>
</dbReference>
<reference evidence="3 4" key="1">
    <citation type="submission" date="2010-10" db="EMBL/GenBank/DDBJ databases">
        <title>The Genome Sequence of Synechococcus phage S-SKS1.</title>
        <authorList>
            <consortium name="The Broad Institute Genome Sequencing Platform"/>
            <person name="Henn M.R."/>
            <person name="Clokie M."/>
            <person name="Levin J."/>
            <person name="Malboeuf C."/>
            <person name="Casali M."/>
            <person name="Russ C."/>
            <person name="Lennon N."/>
            <person name="Chapman S.B."/>
            <person name="Erlich R."/>
            <person name="Young S.K."/>
            <person name="Yandava C."/>
            <person name="Zeng Q."/>
            <person name="Alvarado L."/>
            <person name="Anderson S."/>
            <person name="Berlin A."/>
            <person name="Chen Z."/>
            <person name="Freedman E."/>
            <person name="Gellesch M."/>
            <person name="Goldberg J."/>
            <person name="Green L."/>
            <person name="Griggs A."/>
            <person name="Gujja S."/>
            <person name="Heilman E.R."/>
            <person name="Heiman D."/>
            <person name="Hollinger A."/>
            <person name="Howarth C."/>
            <person name="Larson L."/>
            <person name="Mehta T."/>
            <person name="Pearson M."/>
            <person name="Roberts A."/>
            <person name="Ryan E."/>
            <person name="Saif S."/>
            <person name="Shea T."/>
            <person name="Shenoy N."/>
            <person name="Sisk P."/>
            <person name="Stolte C."/>
            <person name="Sykes S."/>
            <person name="White J."/>
            <person name="Haas B."/>
            <person name="Nusbaum C."/>
            <person name="Birren B."/>
        </authorList>
    </citation>
    <scope>NUCLEOTIDE SEQUENCE [LARGE SCALE GENOMIC DNA]</scope>
</reference>
<accession>M4R1X0</accession>
<evidence type="ECO:0000256" key="1">
    <source>
        <dbReference type="SAM" id="MobiDB-lite"/>
    </source>
</evidence>
<feature type="transmembrane region" description="Helical" evidence="2">
    <location>
        <begin position="38"/>
        <end position="64"/>
    </location>
</feature>
<gene>
    <name evidence="3" type="ORF">SWZG_00257</name>
</gene>
<keyword evidence="2" id="KW-0472">Membrane</keyword>
<dbReference type="RefSeq" id="YP_007674614.1">
    <property type="nucleotide sequence ID" value="NC_020851.1"/>
</dbReference>
<dbReference type="EMBL" id="HQ633071">
    <property type="protein sequence ID" value="AGH31762.1"/>
    <property type="molecule type" value="Genomic_DNA"/>
</dbReference>
<protein>
    <submittedName>
        <fullName evidence="3">Uncharacterized protein</fullName>
    </submittedName>
</protein>
<feature type="region of interest" description="Disordered" evidence="1">
    <location>
        <begin position="366"/>
        <end position="440"/>
    </location>
</feature>
<evidence type="ECO:0000256" key="2">
    <source>
        <dbReference type="SAM" id="Phobius"/>
    </source>
</evidence>
<evidence type="ECO:0000313" key="4">
    <source>
        <dbReference type="Proteomes" id="UP000201252"/>
    </source>
</evidence>
<proteinExistence type="predicted"/>
<organism evidence="3 4">
    <name type="scientific">Synechococcus phage S-SKS1</name>
    <dbReference type="NCBI Taxonomy" id="754042"/>
    <lineage>
        <taxon>Viruses</taxon>
        <taxon>Duplodnaviria</taxon>
        <taxon>Heunggongvirae</taxon>
        <taxon>Uroviricota</taxon>
        <taxon>Caudoviricetes</taxon>
        <taxon>Llyrvirus</taxon>
        <taxon>Llyrvirus SSKS1</taxon>
    </lineage>
</organism>
<sequence>MTLLGGWLTNQGLEAIRANAEGNIGKLESIAEEVGKTLITVGGIFLLLNGGFAIIGGLIGALALKIGGFLWRRSLGRIFNPKIPKANVPNANIGGGGARAVGAAGSSISQQAAESLGKTKIKTTVNAARTGGMASKLYDKLPAGVKRFNNLFQGGMRGSKQIPGLPRMSAPKPKGLAFKLGEMFGGLKNFAGKTKDFVIGGLKKVTDPLIKPLLGGAKALGNQIVGIASKIPGLNKFLKAQGINSVKNAKSVGKAGGILGSKALPFIGGLVNFMFAYDRMANGDLIGGGLEAISGLLDIGGLWPLSTALDAFLLARDFMPGIKENEEKLLGNLGLGKFVKSAEGITSKLPNLGDILNMVLGKKPEQPKAKVSPAATTPTPVTTPVPGEMPAGAMSAAQVSSPSSPSMSAPGPVSGGGNTTVIYKKVGGSGGQMQGQSLKSGSATDVPLIASADPSNFYTMYSQLLYNVVG</sequence>
<feature type="compositionally biased region" description="Low complexity" evidence="1">
    <location>
        <begin position="393"/>
        <end position="412"/>
    </location>
</feature>